<comment type="caution">
    <text evidence="2">The sequence shown here is derived from an EMBL/GenBank/DDBJ whole genome shotgun (WGS) entry which is preliminary data.</text>
</comment>
<dbReference type="AlphaFoldDB" id="A0A834NXA2"/>
<accession>A0A834NXA2</accession>
<reference evidence="2" key="1">
    <citation type="journal article" date="2020" name="G3 (Bethesda)">
        <title>High-Quality Assemblies for Three Invasive Social Wasps from the &lt;i&gt;Vespula&lt;/i&gt; Genus.</title>
        <authorList>
            <person name="Harrop T.W.R."/>
            <person name="Guhlin J."/>
            <person name="McLaughlin G.M."/>
            <person name="Permina E."/>
            <person name="Stockwell P."/>
            <person name="Gilligan J."/>
            <person name="Le Lec M.F."/>
            <person name="Gruber M.A.M."/>
            <person name="Quinn O."/>
            <person name="Lovegrove M."/>
            <person name="Duncan E.J."/>
            <person name="Remnant E.J."/>
            <person name="Van Eeckhoven J."/>
            <person name="Graham B."/>
            <person name="Knapp R.A."/>
            <person name="Langford K.W."/>
            <person name="Kronenberg Z."/>
            <person name="Press M.O."/>
            <person name="Eacker S.M."/>
            <person name="Wilson-Rankin E.E."/>
            <person name="Purcell J."/>
            <person name="Lester P.J."/>
            <person name="Dearden P.K."/>
        </authorList>
    </citation>
    <scope>NUCLEOTIDE SEQUENCE</scope>
    <source>
        <strain evidence="2">Volc-1</strain>
    </source>
</reference>
<evidence type="ECO:0000313" key="3">
    <source>
        <dbReference type="Proteomes" id="UP000600918"/>
    </source>
</evidence>
<gene>
    <name evidence="2" type="ORF">H0235_010595</name>
</gene>
<dbReference type="EMBL" id="JACSDY010000009">
    <property type="protein sequence ID" value="KAF7420298.1"/>
    <property type="molecule type" value="Genomic_DNA"/>
</dbReference>
<feature type="compositionally biased region" description="Basic and acidic residues" evidence="1">
    <location>
        <begin position="16"/>
        <end position="32"/>
    </location>
</feature>
<organism evidence="2 3">
    <name type="scientific">Vespula pensylvanica</name>
    <name type="common">Western yellow jacket</name>
    <name type="synonym">Wasp</name>
    <dbReference type="NCBI Taxonomy" id="30213"/>
    <lineage>
        <taxon>Eukaryota</taxon>
        <taxon>Metazoa</taxon>
        <taxon>Ecdysozoa</taxon>
        <taxon>Arthropoda</taxon>
        <taxon>Hexapoda</taxon>
        <taxon>Insecta</taxon>
        <taxon>Pterygota</taxon>
        <taxon>Neoptera</taxon>
        <taxon>Endopterygota</taxon>
        <taxon>Hymenoptera</taxon>
        <taxon>Apocrita</taxon>
        <taxon>Aculeata</taxon>
        <taxon>Vespoidea</taxon>
        <taxon>Vespidae</taxon>
        <taxon>Vespinae</taxon>
        <taxon>Vespula</taxon>
    </lineage>
</organism>
<name>A0A834NXA2_VESPE</name>
<evidence type="ECO:0000313" key="2">
    <source>
        <dbReference type="EMBL" id="KAF7420298.1"/>
    </source>
</evidence>
<keyword evidence="3" id="KW-1185">Reference proteome</keyword>
<proteinExistence type="predicted"/>
<dbReference type="Proteomes" id="UP000600918">
    <property type="component" value="Unassembled WGS sequence"/>
</dbReference>
<sequence>MLPELHSHSFACFARKSREGRGEEEKEKKDDGSSGVVSRACPKDHGELRDANTDKVNVKVPCDRKLSRRRAVHTYGRRIRLIDTGFLPVMRVYDRRMLNTYFLRVRV</sequence>
<feature type="compositionally biased region" description="Basic and acidic residues" evidence="1">
    <location>
        <begin position="41"/>
        <end position="52"/>
    </location>
</feature>
<feature type="region of interest" description="Disordered" evidence="1">
    <location>
        <begin position="16"/>
        <end position="52"/>
    </location>
</feature>
<evidence type="ECO:0000256" key="1">
    <source>
        <dbReference type="SAM" id="MobiDB-lite"/>
    </source>
</evidence>
<protein>
    <submittedName>
        <fullName evidence="2">Uncharacterized protein</fullName>
    </submittedName>
</protein>